<evidence type="ECO:0000313" key="3">
    <source>
        <dbReference type="Proteomes" id="UP000515180"/>
    </source>
</evidence>
<keyword evidence="3" id="KW-1185">Reference proteome</keyword>
<feature type="compositionally biased region" description="Basic and acidic residues" evidence="1">
    <location>
        <begin position="1880"/>
        <end position="1893"/>
    </location>
</feature>
<dbReference type="GO" id="GO:0005615">
    <property type="term" value="C:extracellular space"/>
    <property type="evidence" value="ECO:0007669"/>
    <property type="project" value="TreeGrafter"/>
</dbReference>
<feature type="compositionally biased region" description="Basic and acidic residues" evidence="1">
    <location>
        <begin position="1339"/>
        <end position="1354"/>
    </location>
</feature>
<feature type="compositionally biased region" description="Basic residues" evidence="1">
    <location>
        <begin position="1355"/>
        <end position="1369"/>
    </location>
</feature>
<feature type="compositionally biased region" description="Polar residues" evidence="1">
    <location>
        <begin position="1129"/>
        <end position="1139"/>
    </location>
</feature>
<proteinExistence type="predicted"/>
<evidence type="ECO:0000256" key="2">
    <source>
        <dbReference type="SAM" id="SignalP"/>
    </source>
</evidence>
<dbReference type="RefSeq" id="XP_024224258.1">
    <property type="nucleotide sequence ID" value="XM_024368490.2"/>
</dbReference>
<feature type="compositionally biased region" description="Basic and acidic residues" evidence="1">
    <location>
        <begin position="1903"/>
        <end position="1922"/>
    </location>
</feature>
<dbReference type="Proteomes" id="UP000515180">
    <property type="component" value="Unplaced"/>
</dbReference>
<feature type="compositionally biased region" description="Low complexity" evidence="1">
    <location>
        <begin position="1158"/>
        <end position="1167"/>
    </location>
</feature>
<evidence type="ECO:0000313" key="4">
    <source>
        <dbReference type="RefSeq" id="XP_024224258.1"/>
    </source>
</evidence>
<feature type="compositionally biased region" description="Polar residues" evidence="1">
    <location>
        <begin position="1943"/>
        <end position="1960"/>
    </location>
</feature>
<protein>
    <submittedName>
        <fullName evidence="4">Uncharacterized protein LOC100740391 isoform X1</fullName>
    </submittedName>
</protein>
<feature type="compositionally biased region" description="Basic and acidic residues" evidence="1">
    <location>
        <begin position="1235"/>
        <end position="1254"/>
    </location>
</feature>
<feature type="compositionally biased region" description="Basic and acidic residues" evidence="1">
    <location>
        <begin position="1774"/>
        <end position="1783"/>
    </location>
</feature>
<dbReference type="PANTHER" id="PTHR46145">
    <property type="entry name" value="HEPARANASE"/>
    <property type="match status" value="1"/>
</dbReference>
<accession>A0A6P6FC88</accession>
<organism evidence="3 4">
    <name type="scientific">Bombus impatiens</name>
    <name type="common">Bumblebee</name>
    <dbReference type="NCBI Taxonomy" id="132113"/>
    <lineage>
        <taxon>Eukaryota</taxon>
        <taxon>Metazoa</taxon>
        <taxon>Ecdysozoa</taxon>
        <taxon>Arthropoda</taxon>
        <taxon>Hexapoda</taxon>
        <taxon>Insecta</taxon>
        <taxon>Pterygota</taxon>
        <taxon>Neoptera</taxon>
        <taxon>Endopterygota</taxon>
        <taxon>Hymenoptera</taxon>
        <taxon>Apocrita</taxon>
        <taxon>Aculeata</taxon>
        <taxon>Apoidea</taxon>
        <taxon>Anthophila</taxon>
        <taxon>Apidae</taxon>
        <taxon>Bombus</taxon>
        <taxon>Pyrobombus</taxon>
    </lineage>
</organism>
<feature type="signal peptide" evidence="2">
    <location>
        <begin position="1"/>
        <end position="24"/>
    </location>
</feature>
<feature type="compositionally biased region" description="Basic and acidic residues" evidence="1">
    <location>
        <begin position="1819"/>
        <end position="1849"/>
    </location>
</feature>
<gene>
    <name evidence="4" type="primary">LOC100740391</name>
</gene>
<feature type="compositionally biased region" description="Basic and acidic residues" evidence="1">
    <location>
        <begin position="1859"/>
        <end position="1872"/>
    </location>
</feature>
<name>A0A6P6FC88_BOMIM</name>
<feature type="chain" id="PRO_5028085343" evidence="2">
    <location>
        <begin position="25"/>
        <end position="2441"/>
    </location>
</feature>
<dbReference type="GeneID" id="100740391"/>
<sequence length="2441" mass="281250">MKYFKQSLFLFLFVLYDLVIGSLTEKITLNVNLKEPIAVTDEKFLSLTIDPVTLLAGNALSTDFERSINMAKALGPAYLRFAGPYSLAYFGDKNSQDKEDNRKTILSESDWVATHQWAGKAGLDVIDCISPDIRRKESEESEDPEEIISFSDHMHFNASWQLGYECQIRCDLSADDLGRQTMALRKVLDEFPRYSNSIVTGPDVVAYNTDKQRKYLRDYFSVAAPALSAITWHPVFASITLGNGGAFIHQDNLEQDKEEMFRVIGRFIQNKPLWIAESNPEECKNLFIGALVLTRRLGNAAKINVKVFMRQPINLTRPTPNYWVSLLHKTLVGREVFDAKIQTSNENHVYLYCQCAKASNKYEKGSIVIFGVNLSPEDATINFQAAKITTVHEYVLSPGFDAANRMFAETIFLNNKLLTLTNDTVPEIYPNVLNDTKGVDLRLQSGDIGFWVVPNLQVKSCMESDVTQKKETLVEREILENLGKARDVRIRVTKSVKDQATIKNEKQRQRSNIAIYKSNIKRELKRLRRFVKKKLDDYESRSLLNVRGLSNEETSEISKQPEESVQDGLQEFKGRLLRFKNLLDSSDTKIELKKPISDLITDAISLMLTVQNTLRSMKSKTGSNENRVKSSRSVKESLNTLYDRLTRTNLDESIDPRENKMDQGSKRTKRDLLVEIGESVDSLLRKGPRDDDVEERKCDSKIGWLKNIKKKTRPSLVQFESDDSGESTLRKIFNPVEDFSNDDVFFEDSSLNRDYDYVFAGNSPLNKDCSRNDEQRNRKIEGNSRKKPSKMDYLNDHLWTELDDTDDYPFYDPIDFIEDSRPWNDPMEVALEDSTELSEEQIYEPLKNNEFDNEDESRIMGIESNEDHEAQDDYYESNNFPRNHRLVYGPLTDPDAFIMKTYGSGKNNRAGNEKEFRVVGRQSNRVQRVQGDKSRLKGTNDYYECTDFPKNHRPTYGPLIVPDATVLRYTLTRQPSNKRKNYANEKASSDYYLRSILKGFDFPIEADHPRNKKLKRESKDLHAVLDQEMINEDDANSKNCNCRVIRHSKGRSKREAIESMESEIEQIPKEASMGFRKDIVKSGVCEDADVEVFSEIREELLEKIKSQAEPSKPKIGRDTKTPLQIEASTEHFNANTASSILHDDSDKEEFSEFKDSPIENAESSNESASKKIAQDREEASSEIEKEENIGPKFESNIPSLKSRSDLKFYSQILPTDQSTILDSKERTSSTGSLETLKHDEKVFFHGQSDKKNEENTSTSTTRYTAVDQRYSTPDQGYSTPFVVEEFAKEKGETEEAEEAETRKVESLSTTVKTATLSEGTIEEESENNYDNGNAVGASSKREVKLEQVPHEKVRLANRPRLPKQSKKQTKLNVSKPQESKLWKRIRTLKAIRDLFRKLKESGTISVPRLRPPKYEEQRRNRTERLKQLRKKLSDKVQLTLKKYEKGDDDMVEKEKSEQKRSLRRREVWETVRTSEDFADMIDRERLAYILMYPPMKHDLKRESSTSDEVETIEVPVTEIIRAKNVRQRVFTPDNRRNFRDTTIIEHPNPDKLKEKIIQLTNLYQSKISRGGRSDENKGNDKVYFALVEDVQRPRIFYYEEDPENEGERNMRALSSRPFYNSKYRHNRLIQKPHRESLKAAQYTKEESDEFPGGKEIYIIDPSEYKGGHPSLQLYSPSTSRINSRVKIAPKNKYEVSWDPISSSEPYRIRQTTDKRDGRMPSENSQEPSKSAEKLLQILIENLDSETTDKLFKKLTGRSVADDKGEHLTNSISKSKKETGRRQSEEDEQLEIIFESKENSKESVSMDDNTQGAKGRRKNYRDVSQEKLSEESVEKDEESEKISESRENSKESVSLDDDTQGSRRQGENYRDVSEENVEEDEKFHNIPESRENSKESVSLDDNTQDSRRQRENYRDVSGEKLSEENVDEDKVDEEFEKVSESRENSNQSISLDDDTQGSGRQRGNYGDVSKEKLSEENLDEGKENEEFENISVGRKNSKENVSLDDDTQNSRRQGENYQDVSEEEIQTEREDVSETLIPEENATNANISEGDSEEEATHIRIRRNANTRSKEEYLKSVPSILMRKISKASQKTELDNYLHVKQSPGKISGENPSKLRIEKAKERFNVVPDKKFYGKAVANIKKQIYLTKRSNNDEFKKYRYFPKNLKITSTLPSRSYNSFTKKNSVDPYKKLFEDYQNESDFIEKGSELRKNKKRSVDASYKDGNVSNEQELGIEKKNERNKKSNKEVDLKEESLSNKREVLMVLPWVKRSSRPRRETIDQEKIGKNNKADKVQPFVLQHLDGSYNPKNPISGQIDDVEKSLIQKIPLEKFTAKGNINRRKNIKRNKKDDDGLSSLLQKSIPKLGNVVVNGLNKAENFTGSVEQLILNLDEKYNKTLKDEPRGNSTMSVDPDQSIFHNAIVNVKKFFILLNGITNILRDIHNP</sequence>
<feature type="region of interest" description="Disordered" evidence="1">
    <location>
        <begin position="1704"/>
        <end position="1732"/>
    </location>
</feature>
<dbReference type="SUPFAM" id="SSF51445">
    <property type="entry name" value="(Trans)glycosidases"/>
    <property type="match status" value="1"/>
</dbReference>
<reference evidence="4" key="1">
    <citation type="submission" date="2025-08" db="UniProtKB">
        <authorList>
            <consortium name="RefSeq"/>
        </authorList>
    </citation>
    <scope>IDENTIFICATION</scope>
</reference>
<feature type="region of interest" description="Disordered" evidence="1">
    <location>
        <begin position="1754"/>
        <end position="2063"/>
    </location>
</feature>
<feature type="region of interest" description="Disordered" evidence="1">
    <location>
        <begin position="1129"/>
        <end position="1200"/>
    </location>
</feature>
<keyword evidence="2" id="KW-0732">Signal</keyword>
<feature type="compositionally biased region" description="Basic and acidic residues" evidence="1">
    <location>
        <begin position="1285"/>
        <end position="1305"/>
    </location>
</feature>
<feature type="compositionally biased region" description="Basic and acidic residues" evidence="1">
    <location>
        <begin position="1706"/>
        <end position="1719"/>
    </location>
</feature>
<dbReference type="GO" id="GO:0031012">
    <property type="term" value="C:extracellular matrix"/>
    <property type="evidence" value="ECO:0007669"/>
    <property type="project" value="TreeGrafter"/>
</dbReference>
<feature type="compositionally biased region" description="Polar residues" evidence="1">
    <location>
        <begin position="1255"/>
        <end position="1278"/>
    </location>
</feature>
<feature type="compositionally biased region" description="Basic and acidic residues" evidence="1">
    <location>
        <begin position="1141"/>
        <end position="1157"/>
    </location>
</feature>
<dbReference type="Gene3D" id="3.20.20.80">
    <property type="entry name" value="Glycosidases"/>
    <property type="match status" value="1"/>
</dbReference>
<evidence type="ECO:0000256" key="1">
    <source>
        <dbReference type="SAM" id="MobiDB-lite"/>
    </source>
</evidence>
<dbReference type="OMA" id="CNCRVIR"/>
<feature type="compositionally biased region" description="Basic and acidic residues" evidence="1">
    <location>
        <begin position="768"/>
        <end position="788"/>
    </location>
</feature>
<feature type="region of interest" description="Disordered" evidence="1">
    <location>
        <begin position="766"/>
        <end position="788"/>
    </location>
</feature>
<feature type="compositionally biased region" description="Polar residues" evidence="1">
    <location>
        <begin position="1306"/>
        <end position="1318"/>
    </location>
</feature>
<dbReference type="InterPro" id="IPR017853">
    <property type="entry name" value="GH"/>
</dbReference>
<feature type="compositionally biased region" description="Polar residues" evidence="1">
    <location>
        <begin position="1801"/>
        <end position="1811"/>
    </location>
</feature>
<feature type="region of interest" description="Disordered" evidence="1">
    <location>
        <begin position="1217"/>
        <end position="1375"/>
    </location>
</feature>
<dbReference type="OrthoDB" id="726732at2759"/>
<feature type="compositionally biased region" description="Acidic residues" evidence="1">
    <location>
        <begin position="1923"/>
        <end position="1934"/>
    </location>
</feature>
<dbReference type="PANTHER" id="PTHR46145:SF4">
    <property type="entry name" value="HEPARANASE"/>
    <property type="match status" value="1"/>
</dbReference>
<feature type="compositionally biased region" description="Basic and acidic residues" evidence="1">
    <location>
        <begin position="1168"/>
        <end position="1189"/>
    </location>
</feature>
<feature type="compositionally biased region" description="Basic and acidic residues" evidence="1">
    <location>
        <begin position="1967"/>
        <end position="1980"/>
    </location>
</feature>